<evidence type="ECO:0000313" key="12">
    <source>
        <dbReference type="Proteomes" id="UP000663791"/>
    </source>
</evidence>
<feature type="domain" description="SGNH" evidence="10">
    <location>
        <begin position="473"/>
        <end position="699"/>
    </location>
</feature>
<feature type="transmembrane region" description="Helical" evidence="8">
    <location>
        <begin position="220"/>
        <end position="242"/>
    </location>
</feature>
<dbReference type="Pfam" id="PF19040">
    <property type="entry name" value="SGNH"/>
    <property type="match status" value="1"/>
</dbReference>
<feature type="transmembrane region" description="Helical" evidence="8">
    <location>
        <begin position="254"/>
        <end position="274"/>
    </location>
</feature>
<evidence type="ECO:0000259" key="9">
    <source>
        <dbReference type="Pfam" id="PF01757"/>
    </source>
</evidence>
<feature type="transmembrane region" description="Helical" evidence="8">
    <location>
        <begin position="318"/>
        <end position="337"/>
    </location>
</feature>
<keyword evidence="6 8" id="KW-0472">Membrane</keyword>
<feature type="domain" description="Acyltransferase 3" evidence="9">
    <location>
        <begin position="21"/>
        <end position="359"/>
    </location>
</feature>
<dbReference type="GO" id="GO:0016747">
    <property type="term" value="F:acyltransferase activity, transferring groups other than amino-acyl groups"/>
    <property type="evidence" value="ECO:0007669"/>
    <property type="project" value="InterPro"/>
</dbReference>
<evidence type="ECO:0000256" key="7">
    <source>
        <dbReference type="ARBA" id="ARBA00023315"/>
    </source>
</evidence>
<dbReference type="RefSeq" id="WP_205292808.1">
    <property type="nucleotide sequence ID" value="NZ_CP074406.1"/>
</dbReference>
<keyword evidence="5 8" id="KW-1133">Transmembrane helix</keyword>
<proteinExistence type="predicted"/>
<keyword evidence="4 8" id="KW-0812">Transmembrane</keyword>
<name>A0A938Y417_9ACTN</name>
<evidence type="ECO:0000256" key="5">
    <source>
        <dbReference type="ARBA" id="ARBA00022989"/>
    </source>
</evidence>
<keyword evidence="12" id="KW-1185">Reference proteome</keyword>
<dbReference type="PANTHER" id="PTHR23028">
    <property type="entry name" value="ACETYLTRANSFERASE"/>
    <property type="match status" value="1"/>
</dbReference>
<evidence type="ECO:0000256" key="2">
    <source>
        <dbReference type="ARBA" id="ARBA00022475"/>
    </source>
</evidence>
<dbReference type="InterPro" id="IPR043968">
    <property type="entry name" value="SGNH"/>
</dbReference>
<dbReference type="GO" id="GO:0009103">
    <property type="term" value="P:lipopolysaccharide biosynthetic process"/>
    <property type="evidence" value="ECO:0007669"/>
    <property type="project" value="TreeGrafter"/>
</dbReference>
<feature type="transmembrane region" description="Helical" evidence="8">
    <location>
        <begin position="87"/>
        <end position="106"/>
    </location>
</feature>
<evidence type="ECO:0000256" key="4">
    <source>
        <dbReference type="ARBA" id="ARBA00022692"/>
    </source>
</evidence>
<dbReference type="InterPro" id="IPR050879">
    <property type="entry name" value="Acyltransferase_3"/>
</dbReference>
<feature type="transmembrane region" description="Helical" evidence="8">
    <location>
        <begin position="280"/>
        <end position="297"/>
    </location>
</feature>
<evidence type="ECO:0000259" key="10">
    <source>
        <dbReference type="Pfam" id="PF19040"/>
    </source>
</evidence>
<protein>
    <submittedName>
        <fullName evidence="11">Acyltransferase</fullName>
    </submittedName>
</protein>
<evidence type="ECO:0000256" key="1">
    <source>
        <dbReference type="ARBA" id="ARBA00004651"/>
    </source>
</evidence>
<dbReference type="GO" id="GO:0005886">
    <property type="term" value="C:plasma membrane"/>
    <property type="evidence" value="ECO:0007669"/>
    <property type="project" value="UniProtKB-SubCell"/>
</dbReference>
<dbReference type="AlphaFoldDB" id="A0A938Y417"/>
<comment type="subcellular location">
    <subcellularLocation>
        <location evidence="1">Cell membrane</location>
        <topology evidence="1">Multi-pass membrane protein</topology>
    </subcellularLocation>
</comment>
<sequence length="719" mass="74639">MTDVDATAPRSRGTALPRRLDIQGLRALAVALVVADHLTGRPVGGFLGVDMFFVVSGFLITSLLLNEAEHGGRIRLGAFYLRRARRILPAALLVLAATLLASRLVLLPGRFDDIAVDAAWALGFALNWHEAATGTDYFASGLPPSPLQHYWSLGVEEQFYLVWPLLLIAGLALARAIRTSRVTGTGRPSARRTTALLAGTVLLGSLAWSWAEAAASPATAYFSTLSRAWELAAGALLACLAPRLRGLPRAGREALAALGLMGVVAAAVSVDAAAGLPAPGALVAVAATVAVLVSGIGGDDLRTASVLRLRPVTYLGEISFALYLWHFAVIVLAQALAPDWGPGTRAAALGTALALAVLTHHLVEEPLRRPVNAPRRRRAWGPRPALAMIGVTATALLVAVLVPAPGPVAGPPVAIPAPTAGAEAGREPPTAAESLRAELSAALAATEFPALTPPLDDVVEQGINPELEPEAGCLNPADLTDASRCRHGSGRRQALVVGDSVAIAWLPALREALGPDWTVRGYALSNCPFAEVAVAVVEDPAGSQRCNEARDVLREQVRAARPDLLVASDSELNIRRMADAPADLVGAWRAAVVRTVDAVAAPSTEVVLLAPPPAGHTPDGCITRFAEPADCAGSLSPAWAEKASAERAAASQTGATYVDTSGWFCVDGRCPLFAGGTLVRWDIVHLTRQYAAKLAPVLAEALAPVLDTAPDTGGPPPAG</sequence>
<dbReference type="Pfam" id="PF01757">
    <property type="entry name" value="Acyl_transf_3"/>
    <property type="match status" value="1"/>
</dbReference>
<feature type="transmembrane region" description="Helical" evidence="8">
    <location>
        <begin position="46"/>
        <end position="66"/>
    </location>
</feature>
<comment type="caution">
    <text evidence="11">The sequence shown here is derived from an EMBL/GenBank/DDBJ whole genome shotgun (WGS) entry which is preliminary data.</text>
</comment>
<dbReference type="InterPro" id="IPR036514">
    <property type="entry name" value="SGNH_hydro_sf"/>
</dbReference>
<evidence type="ECO:0000256" key="3">
    <source>
        <dbReference type="ARBA" id="ARBA00022679"/>
    </source>
</evidence>
<reference evidence="11" key="1">
    <citation type="submission" date="2021-01" db="EMBL/GenBank/DDBJ databases">
        <title>Novel species in genus Nocardioides.</title>
        <authorList>
            <person name="Zhang G."/>
        </authorList>
    </citation>
    <scope>NUCLEOTIDE SEQUENCE</scope>
    <source>
        <strain evidence="11">Zg-536</strain>
    </source>
</reference>
<evidence type="ECO:0000256" key="8">
    <source>
        <dbReference type="SAM" id="Phobius"/>
    </source>
</evidence>
<evidence type="ECO:0000256" key="6">
    <source>
        <dbReference type="ARBA" id="ARBA00023136"/>
    </source>
</evidence>
<dbReference type="PANTHER" id="PTHR23028:SF53">
    <property type="entry name" value="ACYL_TRANSF_3 DOMAIN-CONTAINING PROTEIN"/>
    <property type="match status" value="1"/>
</dbReference>
<evidence type="ECO:0000313" key="11">
    <source>
        <dbReference type="EMBL" id="MBM9461491.1"/>
    </source>
</evidence>
<keyword evidence="2" id="KW-1003">Cell membrane</keyword>
<dbReference type="Gene3D" id="3.40.50.1110">
    <property type="entry name" value="SGNH hydrolase"/>
    <property type="match status" value="1"/>
</dbReference>
<organism evidence="11 12">
    <name type="scientific">Nocardioides faecalis</name>
    <dbReference type="NCBI Taxonomy" id="2803858"/>
    <lineage>
        <taxon>Bacteria</taxon>
        <taxon>Bacillati</taxon>
        <taxon>Actinomycetota</taxon>
        <taxon>Actinomycetes</taxon>
        <taxon>Propionibacteriales</taxon>
        <taxon>Nocardioidaceae</taxon>
        <taxon>Nocardioides</taxon>
    </lineage>
</organism>
<keyword evidence="3" id="KW-0808">Transferase</keyword>
<dbReference type="InterPro" id="IPR002656">
    <property type="entry name" value="Acyl_transf_3_dom"/>
</dbReference>
<dbReference type="Proteomes" id="UP000663791">
    <property type="component" value="Unassembled WGS sequence"/>
</dbReference>
<dbReference type="SUPFAM" id="SSF52266">
    <property type="entry name" value="SGNH hydrolase"/>
    <property type="match status" value="1"/>
</dbReference>
<dbReference type="EMBL" id="JAERTX010000017">
    <property type="protein sequence ID" value="MBM9461491.1"/>
    <property type="molecule type" value="Genomic_DNA"/>
</dbReference>
<feature type="transmembrane region" description="Helical" evidence="8">
    <location>
        <begin position="159"/>
        <end position="177"/>
    </location>
</feature>
<accession>A0A938Y417</accession>
<keyword evidence="7 11" id="KW-0012">Acyltransferase</keyword>
<feature type="transmembrane region" description="Helical" evidence="8">
    <location>
        <begin position="189"/>
        <end position="208"/>
    </location>
</feature>
<feature type="transmembrane region" description="Helical" evidence="8">
    <location>
        <begin position="343"/>
        <end position="363"/>
    </location>
</feature>
<gene>
    <name evidence="11" type="ORF">JK386_16425</name>
</gene>
<feature type="transmembrane region" description="Helical" evidence="8">
    <location>
        <begin position="384"/>
        <end position="404"/>
    </location>
</feature>